<evidence type="ECO:0000259" key="2">
    <source>
        <dbReference type="Pfam" id="PF22893"/>
    </source>
</evidence>
<name>A0ABR4I0H0_9EURO</name>
<dbReference type="PANTHER" id="PTHR46082">
    <property type="entry name" value="ATP/GTP-BINDING PROTEIN-RELATED"/>
    <property type="match status" value="1"/>
</dbReference>
<dbReference type="SUPFAM" id="SSF53167">
    <property type="entry name" value="Purine and uridine phosphorylases"/>
    <property type="match status" value="1"/>
</dbReference>
<evidence type="ECO:0000313" key="4">
    <source>
        <dbReference type="Proteomes" id="UP001610334"/>
    </source>
</evidence>
<protein>
    <submittedName>
        <fullName evidence="3">Nucleoside phosphorylase domain-containing protein</fullName>
    </submittedName>
</protein>
<comment type="caution">
    <text evidence="3">The sequence shown here is derived from an EMBL/GenBank/DDBJ whole genome shotgun (WGS) entry which is preliminary data.</text>
</comment>
<feature type="domain" description="Ubiquitin-like" evidence="2">
    <location>
        <begin position="400"/>
        <end position="478"/>
    </location>
</feature>
<accession>A0ABR4I0H0</accession>
<reference evidence="3 4" key="1">
    <citation type="submission" date="2024-07" db="EMBL/GenBank/DDBJ databases">
        <title>Section-level genome sequencing and comparative genomics of Aspergillus sections Usti and Cavernicolus.</title>
        <authorList>
            <consortium name="Lawrence Berkeley National Laboratory"/>
            <person name="Nybo J.L."/>
            <person name="Vesth T.C."/>
            <person name="Theobald S."/>
            <person name="Frisvad J.C."/>
            <person name="Larsen T.O."/>
            <person name="Kjaerboelling I."/>
            <person name="Rothschild-Mancinelli K."/>
            <person name="Lyhne E.K."/>
            <person name="Kogle M.E."/>
            <person name="Barry K."/>
            <person name="Clum A."/>
            <person name="Na H."/>
            <person name="Ledsgaard L."/>
            <person name="Lin J."/>
            <person name="Lipzen A."/>
            <person name="Kuo A."/>
            <person name="Riley R."/>
            <person name="Mondo S."/>
            <person name="Labutti K."/>
            <person name="Haridas S."/>
            <person name="Pangalinan J."/>
            <person name="Salamov A.A."/>
            <person name="Simmons B.A."/>
            <person name="Magnuson J.K."/>
            <person name="Chen J."/>
            <person name="Drula E."/>
            <person name="Henrissat B."/>
            <person name="Wiebenga A."/>
            <person name="Lubbers R.J."/>
            <person name="Gomes A.C."/>
            <person name="Makela M.R."/>
            <person name="Stajich J."/>
            <person name="Grigoriev I.V."/>
            <person name="Mortensen U.H."/>
            <person name="De Vries R.P."/>
            <person name="Baker S.E."/>
            <person name="Andersen M.R."/>
        </authorList>
    </citation>
    <scope>NUCLEOTIDE SEQUENCE [LARGE SCALE GENOMIC DNA]</scope>
    <source>
        <strain evidence="3 4">CBS 588.65</strain>
    </source>
</reference>
<proteinExistence type="predicted"/>
<dbReference type="Pfam" id="PF01048">
    <property type="entry name" value="PNP_UDP_1"/>
    <property type="match status" value="1"/>
</dbReference>
<organism evidence="3 4">
    <name type="scientific">Aspergillus granulosus</name>
    <dbReference type="NCBI Taxonomy" id="176169"/>
    <lineage>
        <taxon>Eukaryota</taxon>
        <taxon>Fungi</taxon>
        <taxon>Dikarya</taxon>
        <taxon>Ascomycota</taxon>
        <taxon>Pezizomycotina</taxon>
        <taxon>Eurotiomycetes</taxon>
        <taxon>Eurotiomycetidae</taxon>
        <taxon>Eurotiales</taxon>
        <taxon>Aspergillaceae</taxon>
        <taxon>Aspergillus</taxon>
        <taxon>Aspergillus subgen. Nidulantes</taxon>
    </lineage>
</organism>
<evidence type="ECO:0000259" key="1">
    <source>
        <dbReference type="Pfam" id="PF01048"/>
    </source>
</evidence>
<dbReference type="InterPro" id="IPR035994">
    <property type="entry name" value="Nucleoside_phosphorylase_sf"/>
</dbReference>
<dbReference type="InterPro" id="IPR054464">
    <property type="entry name" value="ULD_fung"/>
</dbReference>
<dbReference type="Pfam" id="PF22893">
    <property type="entry name" value="ULD_2"/>
    <property type="match status" value="1"/>
</dbReference>
<dbReference type="InterPro" id="IPR000845">
    <property type="entry name" value="Nucleoside_phosphorylase_d"/>
</dbReference>
<dbReference type="PANTHER" id="PTHR46082:SF6">
    <property type="entry name" value="AAA+ ATPASE DOMAIN-CONTAINING PROTEIN-RELATED"/>
    <property type="match status" value="1"/>
</dbReference>
<dbReference type="InterPro" id="IPR053137">
    <property type="entry name" value="NLR-like"/>
</dbReference>
<keyword evidence="4" id="KW-1185">Reference proteome</keyword>
<feature type="domain" description="Nucleoside phosphorylase" evidence="1">
    <location>
        <begin position="18"/>
        <end position="161"/>
    </location>
</feature>
<sequence length="576" mass="64838">MATSRTSESRPKKRNEFTIAVICALQIESDAIEAMFDERWEYVYGKAPADSNTYATGRFGRHNVVLVFLPSMGKASAASATASLLSSFPDIRLALVVGICGAVPTYTTDTMKEILLGDVIISTGIIQYDFGRRLPNTTVRKNGAEDYLSPPPKQLRSMLQKLGGLEGRRILQEDTLRYLKACKRKEFKCPGVKEDKLFKPTYRHKHYSVGACEVCARCLENKDETCEEALSLSCDKLGCSEDGIMARNRLATRSRTQELEIHLGLIASGDLVMKSGYHRDVIAKKEKVIAFEMEGAGVWDNLPAIIIKGVCDYADSHKNKKWQRYSALSAAACTKAFLKQWIAWDETSTPESSYSSNGNTGGISSIETYDYVRRSQFIAIVLLALEYACLSPLSPLSWRCVTFEDALGRKQKLPFELCRNLDAFNQFLLKDFKNRPGWHKVLRKEYVIASGKFGGAIITPDTWIDTIRPNCCLTMIIRLETRPDHYLNCLQKLSETEKQCSSCMFTRPKPGKGHPRGPIAVEQQANRRKGRWAHSMHSICSTTICINRCKFSRHKNKSCECSCRFKRCVEEGLHLC</sequence>
<gene>
    <name evidence="3" type="ORF">BJX63DRAFT_443628</name>
</gene>
<evidence type="ECO:0000313" key="3">
    <source>
        <dbReference type="EMBL" id="KAL2821132.1"/>
    </source>
</evidence>
<dbReference type="Gene3D" id="3.40.50.1580">
    <property type="entry name" value="Nucleoside phosphorylase domain"/>
    <property type="match status" value="1"/>
</dbReference>
<dbReference type="Proteomes" id="UP001610334">
    <property type="component" value="Unassembled WGS sequence"/>
</dbReference>
<dbReference type="EMBL" id="JBFXLT010000005">
    <property type="protein sequence ID" value="KAL2821132.1"/>
    <property type="molecule type" value="Genomic_DNA"/>
</dbReference>